<dbReference type="AlphaFoldDB" id="A0A075WC79"/>
<dbReference type="GO" id="GO:0004475">
    <property type="term" value="F:mannose-1-phosphate guanylyltransferase (GTP) activity"/>
    <property type="evidence" value="ECO:0007669"/>
    <property type="project" value="TreeGrafter"/>
</dbReference>
<dbReference type="InterPro" id="IPR014710">
    <property type="entry name" value="RmlC-like_jellyroll"/>
</dbReference>
<sequence length="66" mass="7498">MNGTARIVVDGKEILLRKRESTFVPAGSLHRIENPGKIPLEIIEVQIGDYLEEDDIERFEDDFGRG</sequence>
<dbReference type="KEGG" id="afg:AFULGI_00003230"/>
<dbReference type="CDD" id="cd02213">
    <property type="entry name" value="cupin_PMI_typeII_C"/>
    <property type="match status" value="1"/>
</dbReference>
<dbReference type="SUPFAM" id="SSF51182">
    <property type="entry name" value="RmlC-like cupins"/>
    <property type="match status" value="1"/>
</dbReference>
<evidence type="ECO:0000259" key="1">
    <source>
        <dbReference type="Pfam" id="PF01050"/>
    </source>
</evidence>
<keyword evidence="2" id="KW-0413">Isomerase</keyword>
<dbReference type="Gene3D" id="2.60.120.10">
    <property type="entry name" value="Jelly Rolls"/>
    <property type="match status" value="1"/>
</dbReference>
<dbReference type="Pfam" id="PF01050">
    <property type="entry name" value="MannoseP_isomer"/>
    <property type="match status" value="1"/>
</dbReference>
<dbReference type="EMBL" id="CP006577">
    <property type="protein sequence ID" value="AIG97147.1"/>
    <property type="molecule type" value="Genomic_DNA"/>
</dbReference>
<accession>A0A075WC79</accession>
<dbReference type="InterPro" id="IPR051161">
    <property type="entry name" value="Mannose-6P_isomerase_type2"/>
</dbReference>
<organism evidence="2 3">
    <name type="scientific">Archaeoglobus fulgidus DSM 8774</name>
    <dbReference type="NCBI Taxonomy" id="1344584"/>
    <lineage>
        <taxon>Archaea</taxon>
        <taxon>Methanobacteriati</taxon>
        <taxon>Methanobacteriota</taxon>
        <taxon>Archaeoglobi</taxon>
        <taxon>Archaeoglobales</taxon>
        <taxon>Archaeoglobaceae</taxon>
        <taxon>Archaeoglobus</taxon>
    </lineage>
</organism>
<dbReference type="GO" id="GO:0005976">
    <property type="term" value="P:polysaccharide metabolic process"/>
    <property type="evidence" value="ECO:0007669"/>
    <property type="project" value="InterPro"/>
</dbReference>
<name>A0A075WC79_ARCFL</name>
<dbReference type="InterPro" id="IPR011051">
    <property type="entry name" value="RmlC_Cupin_sf"/>
</dbReference>
<evidence type="ECO:0000313" key="2">
    <source>
        <dbReference type="EMBL" id="AIG97147.1"/>
    </source>
</evidence>
<dbReference type="Proteomes" id="UP000028501">
    <property type="component" value="Chromosome"/>
</dbReference>
<dbReference type="PANTHER" id="PTHR46390">
    <property type="entry name" value="MANNOSE-1-PHOSPHATE GUANYLYLTRANSFERASE"/>
    <property type="match status" value="1"/>
</dbReference>
<dbReference type="HOGENOM" id="CLU_188132_0_0_2"/>
<gene>
    <name evidence="2" type="ORF">AFULGI_00003230</name>
</gene>
<dbReference type="GO" id="GO:0016853">
    <property type="term" value="F:isomerase activity"/>
    <property type="evidence" value="ECO:0007669"/>
    <property type="project" value="UniProtKB-KW"/>
</dbReference>
<proteinExistence type="predicted"/>
<protein>
    <submittedName>
        <fullName evidence="2">Mannose-6-phosphate isomerase</fullName>
    </submittedName>
</protein>
<dbReference type="GO" id="GO:0009298">
    <property type="term" value="P:GDP-mannose biosynthetic process"/>
    <property type="evidence" value="ECO:0007669"/>
    <property type="project" value="TreeGrafter"/>
</dbReference>
<evidence type="ECO:0000313" key="3">
    <source>
        <dbReference type="Proteomes" id="UP000028501"/>
    </source>
</evidence>
<dbReference type="InterPro" id="IPR001538">
    <property type="entry name" value="Man6P_isomerase-2_C"/>
</dbReference>
<reference evidence="2 3" key="1">
    <citation type="submission" date="2013-07" db="EMBL/GenBank/DDBJ databases">
        <title>Genome of Archaeoglobus fulgidus.</title>
        <authorList>
            <person name="Fiebig A."/>
            <person name="Birkeland N.-K."/>
        </authorList>
    </citation>
    <scope>NUCLEOTIDE SEQUENCE [LARGE SCALE GENOMIC DNA]</scope>
    <source>
        <strain evidence="2 3">DSM 8774</strain>
    </source>
</reference>
<dbReference type="PANTHER" id="PTHR46390:SF1">
    <property type="entry name" value="MANNOSE-1-PHOSPHATE GUANYLYLTRANSFERASE"/>
    <property type="match status" value="1"/>
</dbReference>
<feature type="domain" description="Mannose-6-phosphate isomerase type II C-terminal" evidence="1">
    <location>
        <begin position="2"/>
        <end position="61"/>
    </location>
</feature>